<dbReference type="PANTHER" id="PTHR37542">
    <property type="entry name" value="HELO DOMAIN-CONTAINING PROTEIN-RELATED"/>
    <property type="match status" value="1"/>
</dbReference>
<proteinExistence type="predicted"/>
<accession>A0AAE0JW42</accession>
<dbReference type="PANTHER" id="PTHR37542:SF3">
    <property type="entry name" value="PRION-INHIBITION AND PROPAGATION HELO DOMAIN-CONTAINING PROTEIN"/>
    <property type="match status" value="1"/>
</dbReference>
<evidence type="ECO:0008006" key="3">
    <source>
        <dbReference type="Google" id="ProtNLM"/>
    </source>
</evidence>
<evidence type="ECO:0000313" key="1">
    <source>
        <dbReference type="EMBL" id="KAK3365122.1"/>
    </source>
</evidence>
<name>A0AAE0JW42_9PEZI</name>
<protein>
    <recommendedName>
        <fullName evidence="3">Protein kinase domain-containing protein</fullName>
    </recommendedName>
</protein>
<gene>
    <name evidence="1" type="ORF">B0T24DRAFT_598424</name>
</gene>
<dbReference type="AlphaFoldDB" id="A0AAE0JW42"/>
<organism evidence="1 2">
    <name type="scientific">Lasiosphaeria ovina</name>
    <dbReference type="NCBI Taxonomy" id="92902"/>
    <lineage>
        <taxon>Eukaryota</taxon>
        <taxon>Fungi</taxon>
        <taxon>Dikarya</taxon>
        <taxon>Ascomycota</taxon>
        <taxon>Pezizomycotina</taxon>
        <taxon>Sordariomycetes</taxon>
        <taxon>Sordariomycetidae</taxon>
        <taxon>Sordariales</taxon>
        <taxon>Lasiosphaeriaceae</taxon>
        <taxon>Lasiosphaeria</taxon>
    </lineage>
</organism>
<evidence type="ECO:0000313" key="2">
    <source>
        <dbReference type="Proteomes" id="UP001287356"/>
    </source>
</evidence>
<dbReference type="Proteomes" id="UP001287356">
    <property type="component" value="Unassembled WGS sequence"/>
</dbReference>
<keyword evidence="2" id="KW-1185">Reference proteome</keyword>
<sequence>MLESELVRRTPPFRCLTARWREPAAGWLHKGLRSDRIWFFRDLKSGSRHALPDITRPFITEFDFARPIAKESILHRQQFEPDIEYYYHSRTVQGYTKILDLYSLGIVMLEIGRWGIARKGMPEEHKKSDEAFHRYLVTHGAADMAWRVGGLYRDVVKTLLEGNLPDKDDEATAQGYFITVHFITVLEVFLFRELCTSNFAL</sequence>
<reference evidence="1" key="1">
    <citation type="journal article" date="2023" name="Mol. Phylogenet. Evol.">
        <title>Genome-scale phylogeny and comparative genomics of the fungal order Sordariales.</title>
        <authorList>
            <person name="Hensen N."/>
            <person name="Bonometti L."/>
            <person name="Westerberg I."/>
            <person name="Brannstrom I.O."/>
            <person name="Guillou S."/>
            <person name="Cros-Aarteil S."/>
            <person name="Calhoun S."/>
            <person name="Haridas S."/>
            <person name="Kuo A."/>
            <person name="Mondo S."/>
            <person name="Pangilinan J."/>
            <person name="Riley R."/>
            <person name="LaButti K."/>
            <person name="Andreopoulos B."/>
            <person name="Lipzen A."/>
            <person name="Chen C."/>
            <person name="Yan M."/>
            <person name="Daum C."/>
            <person name="Ng V."/>
            <person name="Clum A."/>
            <person name="Steindorff A."/>
            <person name="Ohm R.A."/>
            <person name="Martin F."/>
            <person name="Silar P."/>
            <person name="Natvig D.O."/>
            <person name="Lalanne C."/>
            <person name="Gautier V."/>
            <person name="Ament-Velasquez S.L."/>
            <person name="Kruys A."/>
            <person name="Hutchinson M.I."/>
            <person name="Powell A.J."/>
            <person name="Barry K."/>
            <person name="Miller A.N."/>
            <person name="Grigoriev I.V."/>
            <person name="Debuchy R."/>
            <person name="Gladieux P."/>
            <person name="Hiltunen Thoren M."/>
            <person name="Johannesson H."/>
        </authorList>
    </citation>
    <scope>NUCLEOTIDE SEQUENCE</scope>
    <source>
        <strain evidence="1">CBS 958.72</strain>
    </source>
</reference>
<reference evidence="1" key="2">
    <citation type="submission" date="2023-06" db="EMBL/GenBank/DDBJ databases">
        <authorList>
            <consortium name="Lawrence Berkeley National Laboratory"/>
            <person name="Haridas S."/>
            <person name="Hensen N."/>
            <person name="Bonometti L."/>
            <person name="Westerberg I."/>
            <person name="Brannstrom I.O."/>
            <person name="Guillou S."/>
            <person name="Cros-Aarteil S."/>
            <person name="Calhoun S."/>
            <person name="Kuo A."/>
            <person name="Mondo S."/>
            <person name="Pangilinan J."/>
            <person name="Riley R."/>
            <person name="Labutti K."/>
            <person name="Andreopoulos B."/>
            <person name="Lipzen A."/>
            <person name="Chen C."/>
            <person name="Yanf M."/>
            <person name="Daum C."/>
            <person name="Ng V."/>
            <person name="Clum A."/>
            <person name="Steindorff A."/>
            <person name="Ohm R."/>
            <person name="Martin F."/>
            <person name="Silar P."/>
            <person name="Natvig D."/>
            <person name="Lalanne C."/>
            <person name="Gautier V."/>
            <person name="Ament-Velasquez S.L."/>
            <person name="Kruys A."/>
            <person name="Hutchinson M.I."/>
            <person name="Powell A.J."/>
            <person name="Barry K."/>
            <person name="Miller A.N."/>
            <person name="Grigoriev I.V."/>
            <person name="Debuchy R."/>
            <person name="Gladieux P."/>
            <person name="Thoren M.H."/>
            <person name="Johannesson H."/>
        </authorList>
    </citation>
    <scope>NUCLEOTIDE SEQUENCE</scope>
    <source>
        <strain evidence="1">CBS 958.72</strain>
    </source>
</reference>
<dbReference type="EMBL" id="JAULSN010000009">
    <property type="protein sequence ID" value="KAK3365122.1"/>
    <property type="molecule type" value="Genomic_DNA"/>
</dbReference>
<comment type="caution">
    <text evidence="1">The sequence shown here is derived from an EMBL/GenBank/DDBJ whole genome shotgun (WGS) entry which is preliminary data.</text>
</comment>